<dbReference type="InterPro" id="IPR020807">
    <property type="entry name" value="PKS_DH"/>
</dbReference>
<evidence type="ECO:0000256" key="5">
    <source>
        <dbReference type="ARBA" id="ARBA00022857"/>
    </source>
</evidence>
<dbReference type="InterPro" id="IPR020843">
    <property type="entry name" value="ER"/>
</dbReference>
<evidence type="ECO:0000313" key="13">
    <source>
        <dbReference type="EMBL" id="CAI0651507.1"/>
    </source>
</evidence>
<evidence type="ECO:0000256" key="7">
    <source>
        <dbReference type="ARBA" id="ARBA00023268"/>
    </source>
</evidence>
<dbReference type="Gene3D" id="3.40.50.150">
    <property type="entry name" value="Vaccinia Virus protein VP39"/>
    <property type="match status" value="1"/>
</dbReference>
<dbReference type="InterPro" id="IPR014043">
    <property type="entry name" value="Acyl_transferase_dom"/>
</dbReference>
<feature type="active site" description="Proton donor; for dehydratase activity" evidence="9">
    <location>
        <position position="1108"/>
    </location>
</feature>
<dbReference type="PROSITE" id="PS52019">
    <property type="entry name" value="PKS_MFAS_DH"/>
    <property type="match status" value="1"/>
</dbReference>
<dbReference type="GO" id="GO:0044550">
    <property type="term" value="P:secondary metabolite biosynthetic process"/>
    <property type="evidence" value="ECO:0007669"/>
    <property type="project" value="UniProtKB-ARBA"/>
</dbReference>
<feature type="domain" description="PKS/mFAS DH" evidence="12">
    <location>
        <begin position="905"/>
        <end position="1192"/>
    </location>
</feature>
<keyword evidence="6" id="KW-0560">Oxidoreductase</keyword>
<feature type="active site" description="Proton acceptor; for dehydratase activity" evidence="9">
    <location>
        <position position="937"/>
    </location>
</feature>
<dbReference type="PROSITE" id="PS00012">
    <property type="entry name" value="PHOSPHOPANTETHEINE"/>
    <property type="match status" value="1"/>
</dbReference>
<evidence type="ECO:0000259" key="12">
    <source>
        <dbReference type="PROSITE" id="PS52019"/>
    </source>
</evidence>
<dbReference type="Gene3D" id="3.90.180.10">
    <property type="entry name" value="Medium-chain alcohol dehydrogenases, catalytic domain"/>
    <property type="match status" value="1"/>
</dbReference>
<dbReference type="PANTHER" id="PTHR43775:SF49">
    <property type="entry name" value="SYNTHASE, PUTATIVE (JCVI)-RELATED"/>
    <property type="match status" value="1"/>
</dbReference>
<dbReference type="Gene3D" id="1.10.1200.10">
    <property type="entry name" value="ACP-like"/>
    <property type="match status" value="1"/>
</dbReference>
<evidence type="ECO:0000313" key="14">
    <source>
        <dbReference type="Proteomes" id="UP001152533"/>
    </source>
</evidence>
<keyword evidence="5" id="KW-0521">NADP</keyword>
<dbReference type="PANTHER" id="PTHR43775">
    <property type="entry name" value="FATTY ACID SYNTHASE"/>
    <property type="match status" value="1"/>
</dbReference>
<dbReference type="Gene3D" id="3.40.50.720">
    <property type="entry name" value="NAD(P)-binding Rossmann-like Domain"/>
    <property type="match status" value="1"/>
</dbReference>
<keyword evidence="2" id="KW-0597">Phosphoprotein</keyword>
<feature type="domain" description="Carrier" evidence="10">
    <location>
        <begin position="2409"/>
        <end position="2486"/>
    </location>
</feature>
<dbReference type="InterPro" id="IPR050091">
    <property type="entry name" value="PKS_NRPS_Biosynth_Enz"/>
</dbReference>
<dbReference type="InterPro" id="IPR036736">
    <property type="entry name" value="ACP-like_sf"/>
</dbReference>
<dbReference type="GO" id="GO:0008168">
    <property type="term" value="F:methyltransferase activity"/>
    <property type="evidence" value="ECO:0007669"/>
    <property type="project" value="UniProtKB-KW"/>
</dbReference>
<keyword evidence="1" id="KW-0596">Phosphopantetheine</keyword>
<dbReference type="Pfam" id="PF00698">
    <property type="entry name" value="Acyl_transf_1"/>
    <property type="match status" value="1"/>
</dbReference>
<dbReference type="EMBL" id="CAMGZC010001097">
    <property type="protein sequence ID" value="CAI0651507.1"/>
    <property type="molecule type" value="Genomic_DNA"/>
</dbReference>
<dbReference type="PROSITE" id="PS00606">
    <property type="entry name" value="KS3_1"/>
    <property type="match status" value="1"/>
</dbReference>
<evidence type="ECO:0000256" key="3">
    <source>
        <dbReference type="ARBA" id="ARBA00022603"/>
    </source>
</evidence>
<dbReference type="Pfam" id="PF00109">
    <property type="entry name" value="ketoacyl-synt"/>
    <property type="match status" value="1"/>
</dbReference>
<dbReference type="Gene3D" id="3.30.70.3290">
    <property type="match status" value="1"/>
</dbReference>
<dbReference type="InterPro" id="IPR036291">
    <property type="entry name" value="NAD(P)-bd_dom_sf"/>
</dbReference>
<dbReference type="SUPFAM" id="SSF51735">
    <property type="entry name" value="NAD(P)-binding Rossmann-fold domains"/>
    <property type="match status" value="1"/>
</dbReference>
<dbReference type="SMART" id="SM00822">
    <property type="entry name" value="PKS_KR"/>
    <property type="match status" value="1"/>
</dbReference>
<evidence type="ECO:0000256" key="6">
    <source>
        <dbReference type="ARBA" id="ARBA00023002"/>
    </source>
</evidence>
<dbReference type="GO" id="GO:0016491">
    <property type="term" value="F:oxidoreductase activity"/>
    <property type="evidence" value="ECO:0007669"/>
    <property type="project" value="UniProtKB-KW"/>
</dbReference>
<evidence type="ECO:0000256" key="2">
    <source>
        <dbReference type="ARBA" id="ARBA00022553"/>
    </source>
</evidence>
<dbReference type="Gene3D" id="3.40.47.10">
    <property type="match status" value="1"/>
</dbReference>
<dbReference type="Pfam" id="PF21089">
    <property type="entry name" value="PKS_DH_N"/>
    <property type="match status" value="1"/>
</dbReference>
<comment type="caution">
    <text evidence="13">The sequence shown here is derived from an EMBL/GenBank/DDBJ whole genome shotgun (WGS) entry which is preliminary data.</text>
</comment>
<dbReference type="InterPro" id="IPR001227">
    <property type="entry name" value="Ac_transferase_dom_sf"/>
</dbReference>
<dbReference type="Gene3D" id="3.10.129.110">
    <property type="entry name" value="Polyketide synthase dehydratase"/>
    <property type="match status" value="1"/>
</dbReference>
<dbReference type="GO" id="GO:0006633">
    <property type="term" value="P:fatty acid biosynthetic process"/>
    <property type="evidence" value="ECO:0007669"/>
    <property type="project" value="InterPro"/>
</dbReference>
<keyword evidence="14" id="KW-1185">Reference proteome</keyword>
<dbReference type="Proteomes" id="UP001152533">
    <property type="component" value="Unassembled WGS sequence"/>
</dbReference>
<dbReference type="SMART" id="SM00827">
    <property type="entry name" value="PKS_AT"/>
    <property type="match status" value="1"/>
</dbReference>
<dbReference type="InterPro" id="IPR013154">
    <property type="entry name" value="ADH-like_N"/>
</dbReference>
<dbReference type="InterPro" id="IPR049551">
    <property type="entry name" value="PKS_DH_C"/>
</dbReference>
<dbReference type="CDD" id="cd00833">
    <property type="entry name" value="PKS"/>
    <property type="match status" value="1"/>
</dbReference>
<keyword evidence="8" id="KW-0012">Acyltransferase</keyword>
<evidence type="ECO:0000259" key="10">
    <source>
        <dbReference type="PROSITE" id="PS50075"/>
    </source>
</evidence>
<dbReference type="Pfam" id="PF00550">
    <property type="entry name" value="PP-binding"/>
    <property type="match status" value="1"/>
</dbReference>
<dbReference type="SUPFAM" id="SSF52151">
    <property type="entry name" value="FabD/lysophospholipase-like"/>
    <property type="match status" value="1"/>
</dbReference>
<dbReference type="SUPFAM" id="SSF47336">
    <property type="entry name" value="ACP-like"/>
    <property type="match status" value="1"/>
</dbReference>
<dbReference type="InterPro" id="IPR020841">
    <property type="entry name" value="PKS_Beta-ketoAc_synthase_dom"/>
</dbReference>
<dbReference type="GO" id="GO:0004315">
    <property type="term" value="F:3-oxoacyl-[acyl-carrier-protein] synthase activity"/>
    <property type="evidence" value="ECO:0007669"/>
    <property type="project" value="InterPro"/>
</dbReference>
<reference evidence="13" key="1">
    <citation type="submission" date="2022-08" db="EMBL/GenBank/DDBJ databases">
        <authorList>
            <person name="Giroux E."/>
            <person name="Giroux E."/>
        </authorList>
    </citation>
    <scope>NUCLEOTIDE SEQUENCE</scope>
    <source>
        <strain evidence="13">H1091258</strain>
    </source>
</reference>
<dbReference type="SMART" id="SM00826">
    <property type="entry name" value="PKS_DH"/>
    <property type="match status" value="1"/>
</dbReference>
<keyword evidence="3" id="KW-0489">Methyltransferase</keyword>
<evidence type="ECO:0000256" key="9">
    <source>
        <dbReference type="PROSITE-ProRule" id="PRU01363"/>
    </source>
</evidence>
<dbReference type="InterPro" id="IPR029063">
    <property type="entry name" value="SAM-dependent_MTases_sf"/>
</dbReference>
<feature type="domain" description="Ketosynthase family 3 (KS3)" evidence="11">
    <location>
        <begin position="13"/>
        <end position="427"/>
    </location>
</feature>
<evidence type="ECO:0008006" key="15">
    <source>
        <dbReference type="Google" id="ProtNLM"/>
    </source>
</evidence>
<feature type="region of interest" description="N-terminal hotdog fold" evidence="9">
    <location>
        <begin position="905"/>
        <end position="1034"/>
    </location>
</feature>
<evidence type="ECO:0000256" key="4">
    <source>
        <dbReference type="ARBA" id="ARBA00022679"/>
    </source>
</evidence>
<evidence type="ECO:0000256" key="1">
    <source>
        <dbReference type="ARBA" id="ARBA00022450"/>
    </source>
</evidence>
<dbReference type="InterPro" id="IPR011032">
    <property type="entry name" value="GroES-like_sf"/>
</dbReference>
<dbReference type="Pfam" id="PF14765">
    <property type="entry name" value="PS-DH"/>
    <property type="match status" value="1"/>
</dbReference>
<evidence type="ECO:0000256" key="8">
    <source>
        <dbReference type="ARBA" id="ARBA00023315"/>
    </source>
</evidence>
<accession>A0A9W4WCX0</accession>
<keyword evidence="7" id="KW-0511">Multifunctional enzyme</keyword>
<dbReference type="SMART" id="SM00829">
    <property type="entry name" value="PKS_ER"/>
    <property type="match status" value="1"/>
</dbReference>
<dbReference type="SUPFAM" id="SSF53335">
    <property type="entry name" value="S-adenosyl-L-methionine-dependent methyltransferases"/>
    <property type="match status" value="1"/>
</dbReference>
<organism evidence="13 14">
    <name type="scientific">Colletotrichum noveboracense</name>
    <dbReference type="NCBI Taxonomy" id="2664923"/>
    <lineage>
        <taxon>Eukaryota</taxon>
        <taxon>Fungi</taxon>
        <taxon>Dikarya</taxon>
        <taxon>Ascomycota</taxon>
        <taxon>Pezizomycotina</taxon>
        <taxon>Sordariomycetes</taxon>
        <taxon>Hypocreomycetidae</taxon>
        <taxon>Glomerellales</taxon>
        <taxon>Glomerellaceae</taxon>
        <taxon>Colletotrichum</taxon>
        <taxon>Colletotrichum gloeosporioides species complex</taxon>
    </lineage>
</organism>
<dbReference type="GO" id="GO:0032259">
    <property type="term" value="P:methylation"/>
    <property type="evidence" value="ECO:0007669"/>
    <property type="project" value="UniProtKB-KW"/>
</dbReference>
<feature type="region of interest" description="C-terminal hotdog fold" evidence="9">
    <location>
        <begin position="1044"/>
        <end position="1192"/>
    </location>
</feature>
<dbReference type="InterPro" id="IPR014031">
    <property type="entry name" value="Ketoacyl_synth_C"/>
</dbReference>
<dbReference type="InterPro" id="IPR042104">
    <property type="entry name" value="PKS_dehydratase_sf"/>
</dbReference>
<dbReference type="SMART" id="SM00825">
    <property type="entry name" value="PKS_KS"/>
    <property type="match status" value="1"/>
</dbReference>
<dbReference type="InterPro" id="IPR009081">
    <property type="entry name" value="PP-bd_ACP"/>
</dbReference>
<dbReference type="InterPro" id="IPR016036">
    <property type="entry name" value="Malonyl_transacylase_ACP-bd"/>
</dbReference>
<dbReference type="SUPFAM" id="SSF50129">
    <property type="entry name" value="GroES-like"/>
    <property type="match status" value="1"/>
</dbReference>
<dbReference type="GO" id="GO:0031177">
    <property type="term" value="F:phosphopantetheine binding"/>
    <property type="evidence" value="ECO:0007669"/>
    <property type="project" value="InterPro"/>
</dbReference>
<keyword evidence="4" id="KW-0808">Transferase</keyword>
<dbReference type="InterPro" id="IPR006162">
    <property type="entry name" value="Ppantetheine_attach_site"/>
</dbReference>
<dbReference type="InterPro" id="IPR020806">
    <property type="entry name" value="PKS_PP-bd"/>
</dbReference>
<dbReference type="InterPro" id="IPR049552">
    <property type="entry name" value="PKS_DH_N"/>
</dbReference>
<dbReference type="SMART" id="SM00823">
    <property type="entry name" value="PKS_PP"/>
    <property type="match status" value="1"/>
</dbReference>
<dbReference type="GO" id="GO:0004312">
    <property type="term" value="F:fatty acid synthase activity"/>
    <property type="evidence" value="ECO:0007669"/>
    <property type="project" value="TreeGrafter"/>
</dbReference>
<dbReference type="InterPro" id="IPR013968">
    <property type="entry name" value="PKS_KR"/>
</dbReference>
<gene>
    <name evidence="13" type="ORF">CGXH109_LOCUS107307</name>
</gene>
<dbReference type="Pfam" id="PF08659">
    <property type="entry name" value="KR"/>
    <property type="match status" value="1"/>
</dbReference>
<dbReference type="Gene3D" id="3.40.366.10">
    <property type="entry name" value="Malonyl-Coenzyme A Acyl Carrier Protein, domain 2"/>
    <property type="match status" value="1"/>
</dbReference>
<sequence length="2495" mass="274122">MGEHVNVSRGPGDDPVVVCGMAMRLPGGVSNADDFWDMLMQKRCASVPVPKDRFDISGYYSEKPRPGTMQTKKAYFLDHVQLDRFDASHFSYGRSELEQMDPVQRLLLEVSWECLENAGETDWQGETIGCYVGSFFEDWSVEMQRDPQYYSNYPTGKWDIMLSNRISHAFDFRGPSMTVKTGCSSSLVALNLAVQSLELGECTSALVAGCSLFLSAPLSAAGASGALGNIASPDGVCKTFDAASDGIGRGEAINAVYIKRLSQALRDGNPVRAVIRSIATQHDGREPGLIIPNGYAQEALIRHTYDKAGITKYSETSFFECHGTGTRIGDLTEVGAIERIFREEGVIIGAVKPNVGHSEGAAALTSVIKGVIAPNTNFNTPNPNLPWAGGKIRVASEPEPFPLNRLRRASVNSFGMGGANCHAILEHPHLWFEADCYIQPRMETPSRDTEESNVLLLSASNPKSLELLHQDYEQYTIASSGRCKLSDLAYTLGCRRTKLKYRGFFIARNDTVGQRTTIQPELRLSVASSDEPKTLVFVFNGQGAQWPTMGKNLILKNIVFRQCIRDLDGALRKLKSAWTIEGELLKSETESRIMKSEYALPCSTAIQIGLLAVLRSWGVIPNVVTGHSSGEIAAAFAAGAITADEAIIVAYFRGYVLNRTGTQHSGAMAVIGAGSKEISERLLPGVVIACENSHVNTTISGDACAVEAMVTKFKAGGIFAKLLDVDLAFHSAHMKDFGLAYEEAIRPFLSAAAPRIPIFSSVTGDRIKTAHSLGATHWHQSLVQPVLFNKALTNLLEQIETPNLVIVEVGARPSLKSPITQVMEGTSAEKASYLPTLEENKDCYESLLRLAGRLFCEGVKLKYEAITPPGKTLFDVPAYTWAHEQSFQGQHRLYMAYRDCKYPMHELLGSQVFETSALEPRWRKVLLLEDIPWLGDHVVNDQVIIPFAAYISIAEQALRQVNGGILESFSAQDFSVSAALHLEPGRPVEIHTRLRRLVSDENAPVSYDVQITSWKDNIWTEHCHTVVTAEPHRAHRGFAKRDFPRRLSRATWYKITQDLGFTYGPSFRRLEHITVSPNVQQATARVHPPENTSKDSTCSYLVHPTALDQCLQTTGISLCHGLQRKAKYMATPTCIQRIFVRQYAGSFWATGMMNQVAQDHISGTVHAYADDGEDIAIMEGIEAHQIRSSLQGETEAPPIVSAPHWRPHASFFPFQTLNEAPFFHADDIKRMLHLLFLLLLEMQSSYAQVNNDISNIPDQGATKAWVDQQIQRAQEAGYGVLSATTCRNIVRDNIENRQAAQQKIRIELQSSHLHDMDLTMEKLFQNPLQHTKETLRDSIVSQGLWSLRAKKLLEVAMPILTHTNPQPKILQIGSAGGANSTTLTLLELLQPKKGTQLFSTYTYASVSPDSLENAEDGFADVRGFEVRSWDAMGGDKSLAQSYDIVVCADILSTERDTSQDLLHIKQLLRPSGVLILLEALFYVWIVMGKYMLRQMSPGRADTLIKAFRLTYSQVLLQNQTPHISKDVLFPIIRDLGFDLPKGDQHKNQVTPILRLPPLDQLRSSSKPVSIVTNKEDNALIESFKSVLHSSSIPVRTYNADTCISQSAALPTEGTLIFFLDLDRPWIYHLRESGFPAFIQLLSTGTSKHPIVWVTPLSQISCDDPRSAMIYGLARTLRSELKADITIVEVDPGDVANSENCASSLTRIIQHLPHRCFDGALDPDFEFAITREHGIVVPRHQWTTVQQELSRCSEQQQKIGASTFAKLAPRITGNLGSLRWVRCPLPILDARHVRVEVKAAAVNKEDVIIAQEASDPNQVLFGQEAAGIVTAVGDNMSSFQIGDRVVVLSTGKGAVASHVDVLPSSCLRLGEDFAFEAAAAMPLACVAAEFTVGEFGRIASGEGVILLFTLNDLCLATVELLRKRRTENRFIITSESDRLLLENAFGIAANFIVSAPEDAMSWPKASFMIGFGGLIPDWAFQYLSPTGIFLDVLDHPVKAKDCQTVKISASQAHRIVNIQALSHHSPESVQRVWKLCEEYFLGDVQPADWARLAKIFKPSQVHEAFRAAAGQKNQPNTKVVLQIPTPDPQSDLPLSSVEVTPASPKFRSDAAYLLVGGLGGIGRAVATWMAEHGAGELIFLSRSAGTRTQVKSFLGELRSQGCVVKAVAGSVAILEDVTRAVNAADHPIAGVFQMSMVLRDNAILRMTYDEWRACIEPKIQGTENLHKALAQSTLDFFVLFSSIGGLVGNIGQANYNAANTYLDAFVRYRHNLGLPASVIDIGIMGGIGTIASTGNMQDRAQLAGYHVLCEEELLEAITISIHHSRPVPTPSRGDAYSHLSQMALGLWSKENLADPSTHVLWKKNAHTSAAHGIHPENLDSITPELSSTKSELATIMKIAKSTPDRLLHEETIGLIVKLLGTAIAQLLALSSAEIGPEAALDDLGLDSLNANELTSWISQHLLVDLPLPDLIQSTTTRDLADKIARLLEDKFGEAQI</sequence>
<dbReference type="InterPro" id="IPR016039">
    <property type="entry name" value="Thiolase-like"/>
</dbReference>
<dbReference type="PROSITE" id="PS50075">
    <property type="entry name" value="CARRIER"/>
    <property type="match status" value="1"/>
</dbReference>
<dbReference type="InterPro" id="IPR014030">
    <property type="entry name" value="Ketoacyl_synth_N"/>
</dbReference>
<dbReference type="Pfam" id="PF08240">
    <property type="entry name" value="ADH_N"/>
    <property type="match status" value="1"/>
</dbReference>
<dbReference type="InterPro" id="IPR018201">
    <property type="entry name" value="Ketoacyl_synth_AS"/>
</dbReference>
<dbReference type="InterPro" id="IPR049900">
    <property type="entry name" value="PKS_mFAS_DH"/>
</dbReference>
<dbReference type="SUPFAM" id="SSF55048">
    <property type="entry name" value="Probable ACP-binding domain of malonyl-CoA ACP transacylase"/>
    <property type="match status" value="1"/>
</dbReference>
<dbReference type="SUPFAM" id="SSF53901">
    <property type="entry name" value="Thiolase-like"/>
    <property type="match status" value="1"/>
</dbReference>
<proteinExistence type="predicted"/>
<protein>
    <recommendedName>
        <fullName evidence="15">Polyketide synthase</fullName>
    </recommendedName>
</protein>
<dbReference type="InterPro" id="IPR057326">
    <property type="entry name" value="KR_dom"/>
</dbReference>
<name>A0A9W4WCX0_9PEZI</name>
<dbReference type="Pfam" id="PF22621">
    <property type="entry name" value="CurL-like_PKS_C"/>
    <property type="match status" value="1"/>
</dbReference>
<dbReference type="Pfam" id="PF02801">
    <property type="entry name" value="Ketoacyl-synt_C"/>
    <property type="match status" value="1"/>
</dbReference>
<evidence type="ECO:0000259" key="11">
    <source>
        <dbReference type="PROSITE" id="PS52004"/>
    </source>
</evidence>
<dbReference type="InterPro" id="IPR016035">
    <property type="entry name" value="Acyl_Trfase/lysoPLipase"/>
</dbReference>
<dbReference type="PROSITE" id="PS52004">
    <property type="entry name" value="KS3_2"/>
    <property type="match status" value="1"/>
</dbReference>